<dbReference type="InterPro" id="IPR043502">
    <property type="entry name" value="DNA/RNA_pol_sf"/>
</dbReference>
<dbReference type="InterPro" id="IPR043128">
    <property type="entry name" value="Rev_trsase/Diguanyl_cyclase"/>
</dbReference>
<evidence type="ECO:0000256" key="1">
    <source>
        <dbReference type="SAM" id="MobiDB-lite"/>
    </source>
</evidence>
<dbReference type="CDD" id="cd01647">
    <property type="entry name" value="RT_LTR"/>
    <property type="match status" value="1"/>
</dbReference>
<feature type="domain" description="Reverse transcriptase" evidence="2">
    <location>
        <begin position="1"/>
        <end position="139"/>
    </location>
</feature>
<reference evidence="4" key="1">
    <citation type="journal article" date="2021" name="Nat. Commun.">
        <title>Genomic analyses provide insights into spinach domestication and the genetic basis of agronomic traits.</title>
        <authorList>
            <person name="Cai X."/>
            <person name="Sun X."/>
            <person name="Xu C."/>
            <person name="Sun H."/>
            <person name="Wang X."/>
            <person name="Ge C."/>
            <person name="Zhang Z."/>
            <person name="Wang Q."/>
            <person name="Fei Z."/>
            <person name="Jiao C."/>
            <person name="Wang Q."/>
        </authorList>
    </citation>
    <scope>NUCLEOTIDE SEQUENCE [LARGE SCALE GENOMIC DNA]</scope>
    <source>
        <strain evidence="4">cv. Varoflay</strain>
    </source>
</reference>
<dbReference type="Pfam" id="PF13456">
    <property type="entry name" value="RVT_3"/>
    <property type="match status" value="1"/>
</dbReference>
<dbReference type="InterPro" id="IPR041588">
    <property type="entry name" value="Integrase_H2C2"/>
</dbReference>
<dbReference type="Pfam" id="PF00078">
    <property type="entry name" value="RVT_1"/>
    <property type="match status" value="1"/>
</dbReference>
<evidence type="ECO:0000259" key="3">
    <source>
        <dbReference type="PROSITE" id="PS50879"/>
    </source>
</evidence>
<proteinExistence type="predicted"/>
<feature type="domain" description="RNase H type-1" evidence="3">
    <location>
        <begin position="369"/>
        <end position="498"/>
    </location>
</feature>
<dbReference type="Gene3D" id="3.10.20.370">
    <property type="match status" value="1"/>
</dbReference>
<name>A0ABM3RH00_SPIOL</name>
<evidence type="ECO:0008006" key="6">
    <source>
        <dbReference type="Google" id="ProtNLM"/>
    </source>
</evidence>
<dbReference type="CDD" id="cd09279">
    <property type="entry name" value="RNase_HI_like"/>
    <property type="match status" value="1"/>
</dbReference>
<dbReference type="Gene3D" id="1.10.340.70">
    <property type="match status" value="1"/>
</dbReference>
<accession>A0ABM3RH00</accession>
<dbReference type="Pfam" id="PF17919">
    <property type="entry name" value="RT_RNaseH_2"/>
    <property type="match status" value="1"/>
</dbReference>
<dbReference type="Gene3D" id="3.30.70.270">
    <property type="match status" value="2"/>
</dbReference>
<evidence type="ECO:0000259" key="2">
    <source>
        <dbReference type="PROSITE" id="PS50878"/>
    </source>
</evidence>
<dbReference type="InterPro" id="IPR002156">
    <property type="entry name" value="RNaseH_domain"/>
</dbReference>
<dbReference type="SUPFAM" id="SSF53098">
    <property type="entry name" value="Ribonuclease H-like"/>
    <property type="match status" value="2"/>
</dbReference>
<dbReference type="InterPro" id="IPR000477">
    <property type="entry name" value="RT_dom"/>
</dbReference>
<feature type="compositionally biased region" description="Polar residues" evidence="1">
    <location>
        <begin position="727"/>
        <end position="741"/>
    </location>
</feature>
<organism evidence="4 5">
    <name type="scientific">Spinacia oleracea</name>
    <name type="common">Spinach</name>
    <dbReference type="NCBI Taxonomy" id="3562"/>
    <lineage>
        <taxon>Eukaryota</taxon>
        <taxon>Viridiplantae</taxon>
        <taxon>Streptophyta</taxon>
        <taxon>Embryophyta</taxon>
        <taxon>Tracheophyta</taxon>
        <taxon>Spermatophyta</taxon>
        <taxon>Magnoliopsida</taxon>
        <taxon>eudicotyledons</taxon>
        <taxon>Gunneridae</taxon>
        <taxon>Pentapetalae</taxon>
        <taxon>Caryophyllales</taxon>
        <taxon>Chenopodiaceae</taxon>
        <taxon>Chenopodioideae</taxon>
        <taxon>Anserineae</taxon>
        <taxon>Spinacia</taxon>
    </lineage>
</organism>
<dbReference type="Proteomes" id="UP000813463">
    <property type="component" value="Chromosome 3"/>
</dbReference>
<dbReference type="Gene3D" id="3.30.420.10">
    <property type="entry name" value="Ribonuclease H-like superfamily/Ribonuclease H"/>
    <property type="match status" value="2"/>
</dbReference>
<gene>
    <name evidence="5" type="primary">LOC130469556</name>
</gene>
<reference evidence="5" key="2">
    <citation type="submission" date="2025-08" db="UniProtKB">
        <authorList>
            <consortium name="RefSeq"/>
        </authorList>
    </citation>
    <scope>IDENTIFICATION</scope>
    <source>
        <tissue evidence="5">Leaf</tissue>
    </source>
</reference>
<dbReference type="RefSeq" id="XP_056694887.1">
    <property type="nucleotide sequence ID" value="XM_056838909.1"/>
</dbReference>
<feature type="region of interest" description="Disordered" evidence="1">
    <location>
        <begin position="722"/>
        <end position="753"/>
    </location>
</feature>
<dbReference type="Pfam" id="PF17921">
    <property type="entry name" value="Integrase_H2C2"/>
    <property type="match status" value="1"/>
</dbReference>
<dbReference type="InterPro" id="IPR041577">
    <property type="entry name" value="RT_RNaseH_2"/>
</dbReference>
<dbReference type="Gene3D" id="3.10.10.10">
    <property type="entry name" value="HIV Type 1 Reverse Transcriptase, subunit A, domain 1"/>
    <property type="match status" value="1"/>
</dbReference>
<feature type="compositionally biased region" description="Basic and acidic residues" evidence="1">
    <location>
        <begin position="742"/>
        <end position="753"/>
    </location>
</feature>
<dbReference type="InterPro" id="IPR036397">
    <property type="entry name" value="RNaseH_sf"/>
</dbReference>
<dbReference type="PANTHER" id="PTHR48475:SF2">
    <property type="entry name" value="RIBONUCLEASE H"/>
    <property type="match status" value="1"/>
</dbReference>
<dbReference type="PANTHER" id="PTHR48475">
    <property type="entry name" value="RIBONUCLEASE H"/>
    <property type="match status" value="1"/>
</dbReference>
<dbReference type="PROSITE" id="PS50878">
    <property type="entry name" value="RT_POL"/>
    <property type="match status" value="1"/>
</dbReference>
<dbReference type="InterPro" id="IPR012337">
    <property type="entry name" value="RNaseH-like_sf"/>
</dbReference>
<protein>
    <recommendedName>
        <fullName evidence="6">RNase H type-1 domain-containing protein</fullName>
    </recommendedName>
</protein>
<keyword evidence="4" id="KW-1185">Reference proteome</keyword>
<evidence type="ECO:0000313" key="4">
    <source>
        <dbReference type="Proteomes" id="UP000813463"/>
    </source>
</evidence>
<dbReference type="PROSITE" id="PS50879">
    <property type="entry name" value="RNASE_H_1"/>
    <property type="match status" value="1"/>
</dbReference>
<dbReference type="GeneID" id="130469556"/>
<dbReference type="SUPFAM" id="SSF56672">
    <property type="entry name" value="DNA/RNA polymerases"/>
    <property type="match status" value="1"/>
</dbReference>
<sequence>MTGISPDVITHKLNVDPSFRPVKQKRRKFAPERNKIIDEEVQNLIDSGKIREVKYPDWLANVVVVSATYQRLVNKMFKDQLGDTMEVYIDDMLVKSRKADDHVEHLRQSFDILKKYGMKLNPTKCSFGVSAGKFLGYIVTQRGIEASPDQVRAIINIQSPRNIKEVQRLTGRVAALNRFISRSSDKCRLFYDVLRKNKGFNWSDDHEAALQNLKKYMMSPPLLSKPKEGEVLQLYLAVSSTAVSAVLAREDKAQQLPIYYISKSLLEAETRYSSLEKLVLALVTAAKKLRHYFETHQIVVMTNYPIKSVMRRPELTGRMEKWTMALGRFDIKYQPRTAVKSQALADFVADFSPDLERIADDEVKLINNIEGIWTLFVDGSSNFRGAGLGVVLKSPQGDMIAQAICCDFKATNNEAEYEALIAGMKLAMELGASGLNIFSDSQLIVNQINGDYEAKDLKMTLYLEKAKELTSKFKPFSIKQVPRDLNTQADALANLGSALRKSPFSTIPLVHLLSPAVEKDIPQDASLVLSTLNTDSWTKPIFDYLKHETLPDDKLEARKILFKASRYVILQDVLFKRSANGMLMRCAEEIEWEILLKQYHEGECGGHEGGRSLSTRIKRNGYYWPAMLKDAMRYVSKCDKCQRHAGMTHKPSEFLHPTLTPWPFMKWGMDIVGKLPVAPGQKVFMLALTDYFSKWIEAGAFQQVRDKERQDKSFLQNMEHRAKDVDTQISPSKRTGGIQQQNDHRVAEKAVGR</sequence>
<evidence type="ECO:0000313" key="5">
    <source>
        <dbReference type="RefSeq" id="XP_056694887.1"/>
    </source>
</evidence>